<keyword evidence="3" id="KW-1185">Reference proteome</keyword>
<name>A0ABN0NJ78_9GAMM</name>
<dbReference type="InterPro" id="IPR024409">
    <property type="entry name" value="DUF3833"/>
</dbReference>
<proteinExistence type="predicted"/>
<dbReference type="Pfam" id="PF12915">
    <property type="entry name" value="DUF3833"/>
    <property type="match status" value="1"/>
</dbReference>
<evidence type="ECO:0000313" key="3">
    <source>
        <dbReference type="Proteomes" id="UP000016534"/>
    </source>
</evidence>
<feature type="chain" id="PRO_5046847626" description="Lipoprotein" evidence="1">
    <location>
        <begin position="25"/>
        <end position="180"/>
    </location>
</feature>
<evidence type="ECO:0000256" key="1">
    <source>
        <dbReference type="SAM" id="SignalP"/>
    </source>
</evidence>
<accession>A0ABN0NJ78</accession>
<protein>
    <recommendedName>
        <fullName evidence="4">Lipoprotein</fullName>
    </recommendedName>
</protein>
<dbReference type="PROSITE" id="PS51257">
    <property type="entry name" value="PROKAR_LIPOPROTEIN"/>
    <property type="match status" value="1"/>
</dbReference>
<reference evidence="2" key="2">
    <citation type="submission" date="2013-04" db="EMBL/GenBank/DDBJ databases">
        <title>Genome sequence of Pseudoalteromonas undina.</title>
        <authorList>
            <person name="Xie B.-B."/>
            <person name="Rong J.-C."/>
            <person name="Qin Q.-L."/>
            <person name="Shu Y.-L."/>
            <person name="Zhang Y.-Z."/>
        </authorList>
    </citation>
    <scope>NUCLEOTIDE SEQUENCE</scope>
    <source>
        <strain evidence="2">NCIMB 2128</strain>
    </source>
</reference>
<reference evidence="2" key="1">
    <citation type="journal article" date="2012" name="J. Bacteriol.">
        <title>Genome sequences of type strains of seven species of the marine bacterium Pseudoalteromonas.</title>
        <authorList>
            <person name="Xie B.B."/>
            <person name="Shu Y.L."/>
            <person name="Qin Q.L."/>
            <person name="Rong J.C."/>
            <person name="Zhang X.Y."/>
            <person name="Chen X.L."/>
            <person name="Shi M."/>
            <person name="He H.L."/>
            <person name="Zhou B.C."/>
            <person name="Zhang Y.Z."/>
        </authorList>
    </citation>
    <scope>NUCLEOTIDE SEQUENCE [LARGE SCALE GENOMIC DNA]</scope>
    <source>
        <strain evidence="2">NCIMB 2128</strain>
    </source>
</reference>
<feature type="signal peptide" evidence="1">
    <location>
        <begin position="1"/>
        <end position="24"/>
    </location>
</feature>
<keyword evidence="1" id="KW-0732">Signal</keyword>
<evidence type="ECO:0008006" key="4">
    <source>
        <dbReference type="Google" id="ProtNLM"/>
    </source>
</evidence>
<dbReference type="Proteomes" id="UP000016534">
    <property type="component" value="Unassembled WGS sequence"/>
</dbReference>
<organism evidence="2 3">
    <name type="scientific">Pseudoalteromonas undina</name>
    <dbReference type="NCBI Taxonomy" id="43660"/>
    <lineage>
        <taxon>Bacteria</taxon>
        <taxon>Pseudomonadati</taxon>
        <taxon>Pseudomonadota</taxon>
        <taxon>Gammaproteobacteria</taxon>
        <taxon>Alteromonadales</taxon>
        <taxon>Pseudoalteromonadaceae</taxon>
        <taxon>Pseudoalteromonas</taxon>
    </lineage>
</organism>
<comment type="caution">
    <text evidence="2">The sequence shown here is derived from an EMBL/GenBank/DDBJ whole genome shotgun (WGS) entry which is preliminary data.</text>
</comment>
<gene>
    <name evidence="2" type="ORF">PUND_10079</name>
</gene>
<dbReference type="EMBL" id="AHCF02000017">
    <property type="protein sequence ID" value="ERG61452.1"/>
    <property type="molecule type" value="Genomic_DNA"/>
</dbReference>
<evidence type="ECO:0000313" key="2">
    <source>
        <dbReference type="EMBL" id="ERG61452.1"/>
    </source>
</evidence>
<sequence length="180" mass="20185">MINLKRVKVAMVLAVSFFIASCSAPSVEHYKGSEPNFDFKTFFSGDLKAYGVVQDFKGELTRKLVVDLNATWDGNKGTIEEDFVYDDGETQKRIWKITLNDDNTLTGTASDVLGIATGESDGSVFHWNYNVEIPYDGSTLEVNFDDWMYLVTNTRLINRTSIVKFGVEVGEVTLVIEKVE</sequence>